<evidence type="ECO:0000256" key="1">
    <source>
        <dbReference type="SAM" id="Phobius"/>
    </source>
</evidence>
<keyword evidence="1" id="KW-1133">Transmembrane helix</keyword>
<keyword evidence="1" id="KW-0812">Transmembrane</keyword>
<sequence length="75" mass="8605">MNNNKKQIVHERNRQIAIIRRNRLLLKANIPILGIGLALSYFGYSNIGEPLIWLGIIIFFYAAGSSFMAKRNLKM</sequence>
<comment type="caution">
    <text evidence="2">The sequence shown here is derived from an EMBL/GenBank/DDBJ whole genome shotgun (WGS) entry which is preliminary data.</text>
</comment>
<feature type="transmembrane region" description="Helical" evidence="1">
    <location>
        <begin position="24"/>
        <end position="44"/>
    </location>
</feature>
<keyword evidence="3" id="KW-1185">Reference proteome</keyword>
<proteinExistence type="predicted"/>
<reference evidence="2 3" key="1">
    <citation type="submission" date="2019-06" db="EMBL/GenBank/DDBJ databases">
        <title>Draft genome sequence of Methanolobus vulcani B1d.</title>
        <authorList>
            <person name="Creighbaum A.J."/>
            <person name="Ticak T."/>
            <person name="Hariraju D."/>
            <person name="Arivett B.A."/>
            <person name="Ferguson D.J.Jr."/>
        </authorList>
    </citation>
    <scope>NUCLEOTIDE SEQUENCE [LARGE SCALE GENOMIC DNA]</scope>
    <source>
        <strain evidence="2 3">B1d</strain>
    </source>
</reference>
<name>A0A7Z8KLB1_9EURY</name>
<dbReference type="EMBL" id="VIAQ01000020">
    <property type="protein sequence ID" value="TQD23472.1"/>
    <property type="molecule type" value="Genomic_DNA"/>
</dbReference>
<gene>
    <name evidence="2" type="ORF">FKV42_13170</name>
</gene>
<evidence type="ECO:0000313" key="2">
    <source>
        <dbReference type="EMBL" id="TQD23472.1"/>
    </source>
</evidence>
<evidence type="ECO:0000313" key="3">
    <source>
        <dbReference type="Proteomes" id="UP000319335"/>
    </source>
</evidence>
<dbReference type="Proteomes" id="UP000319335">
    <property type="component" value="Unassembled WGS sequence"/>
</dbReference>
<keyword evidence="1" id="KW-0472">Membrane</keyword>
<dbReference type="AlphaFoldDB" id="A0A7Z8KLB1"/>
<accession>A0A7Z8KLB1</accession>
<protein>
    <submittedName>
        <fullName evidence="2">Uncharacterized protein</fullName>
    </submittedName>
</protein>
<feature type="transmembrane region" description="Helical" evidence="1">
    <location>
        <begin position="50"/>
        <end position="69"/>
    </location>
</feature>
<organism evidence="2 3">
    <name type="scientific">Methanolobus vulcani</name>
    <dbReference type="NCBI Taxonomy" id="38026"/>
    <lineage>
        <taxon>Archaea</taxon>
        <taxon>Methanobacteriati</taxon>
        <taxon>Methanobacteriota</taxon>
        <taxon>Stenosarchaea group</taxon>
        <taxon>Methanomicrobia</taxon>
        <taxon>Methanosarcinales</taxon>
        <taxon>Methanosarcinaceae</taxon>
        <taxon>Methanolobus</taxon>
    </lineage>
</organism>